<proteinExistence type="predicted"/>
<dbReference type="EMBL" id="CAJVPQ010001685">
    <property type="protein sequence ID" value="CAG8565068.1"/>
    <property type="molecule type" value="Genomic_DNA"/>
</dbReference>
<feature type="compositionally biased region" description="Basic and acidic residues" evidence="1">
    <location>
        <begin position="10"/>
        <end position="21"/>
    </location>
</feature>
<reference evidence="2" key="1">
    <citation type="submission" date="2021-06" db="EMBL/GenBank/DDBJ databases">
        <authorList>
            <person name="Kallberg Y."/>
            <person name="Tangrot J."/>
            <person name="Rosling A."/>
        </authorList>
    </citation>
    <scope>NUCLEOTIDE SEQUENCE</scope>
    <source>
        <strain evidence="2">UK204</strain>
    </source>
</reference>
<protein>
    <submittedName>
        <fullName evidence="2">1303_t:CDS:1</fullName>
    </submittedName>
</protein>
<keyword evidence="3" id="KW-1185">Reference proteome</keyword>
<feature type="compositionally biased region" description="Polar residues" evidence="1">
    <location>
        <begin position="75"/>
        <end position="87"/>
    </location>
</feature>
<evidence type="ECO:0000256" key="1">
    <source>
        <dbReference type="SAM" id="MobiDB-lite"/>
    </source>
</evidence>
<evidence type="ECO:0000313" key="3">
    <source>
        <dbReference type="Proteomes" id="UP000789570"/>
    </source>
</evidence>
<accession>A0A9N9BIH4</accession>
<gene>
    <name evidence="2" type="ORF">FCALED_LOCUS6807</name>
</gene>
<comment type="caution">
    <text evidence="2">The sequence shown here is derived from an EMBL/GenBank/DDBJ whole genome shotgun (WGS) entry which is preliminary data.</text>
</comment>
<dbReference type="Proteomes" id="UP000789570">
    <property type="component" value="Unassembled WGS sequence"/>
</dbReference>
<feature type="region of interest" description="Disordered" evidence="1">
    <location>
        <begin position="1"/>
        <end position="87"/>
    </location>
</feature>
<evidence type="ECO:0000313" key="2">
    <source>
        <dbReference type="EMBL" id="CAG8565068.1"/>
    </source>
</evidence>
<sequence length="87" mass="10268">MTKKYNKRPSLKESSDDDKQRKYSLIRKLKTKKKQKSSETQPPTKVDYPKNHTNRKKIYQQANVPGSGWYHQAYHPQTTSSSMRDIP</sequence>
<name>A0A9N9BIH4_9GLOM</name>
<feature type="compositionally biased region" description="Basic residues" evidence="1">
    <location>
        <begin position="22"/>
        <end position="35"/>
    </location>
</feature>
<dbReference type="AlphaFoldDB" id="A0A9N9BIH4"/>
<organism evidence="2 3">
    <name type="scientific">Funneliformis caledonium</name>
    <dbReference type="NCBI Taxonomy" id="1117310"/>
    <lineage>
        <taxon>Eukaryota</taxon>
        <taxon>Fungi</taxon>
        <taxon>Fungi incertae sedis</taxon>
        <taxon>Mucoromycota</taxon>
        <taxon>Glomeromycotina</taxon>
        <taxon>Glomeromycetes</taxon>
        <taxon>Glomerales</taxon>
        <taxon>Glomeraceae</taxon>
        <taxon>Funneliformis</taxon>
    </lineage>
</organism>